<comment type="caution">
    <text evidence="1">The sequence shown here is derived from an EMBL/GenBank/DDBJ whole genome shotgun (WGS) entry which is preliminary data.</text>
</comment>
<accession>A0A7J5YDW6</accession>
<proteinExistence type="predicted"/>
<gene>
    <name evidence="1" type="ORF">F7725_020694</name>
</gene>
<dbReference type="AlphaFoldDB" id="A0A7J5YDW6"/>
<organism evidence="1 2">
    <name type="scientific">Dissostichus mawsoni</name>
    <name type="common">Antarctic cod</name>
    <dbReference type="NCBI Taxonomy" id="36200"/>
    <lineage>
        <taxon>Eukaryota</taxon>
        <taxon>Metazoa</taxon>
        <taxon>Chordata</taxon>
        <taxon>Craniata</taxon>
        <taxon>Vertebrata</taxon>
        <taxon>Euteleostomi</taxon>
        <taxon>Actinopterygii</taxon>
        <taxon>Neopterygii</taxon>
        <taxon>Teleostei</taxon>
        <taxon>Neoteleostei</taxon>
        <taxon>Acanthomorphata</taxon>
        <taxon>Eupercaria</taxon>
        <taxon>Perciformes</taxon>
        <taxon>Notothenioidei</taxon>
        <taxon>Nototheniidae</taxon>
        <taxon>Dissostichus</taxon>
    </lineage>
</organism>
<evidence type="ECO:0000313" key="1">
    <source>
        <dbReference type="EMBL" id="KAF3847666.1"/>
    </source>
</evidence>
<dbReference type="Proteomes" id="UP000518266">
    <property type="component" value="Unassembled WGS sequence"/>
</dbReference>
<dbReference type="EMBL" id="JAAKFY010000013">
    <property type="protein sequence ID" value="KAF3847666.1"/>
    <property type="molecule type" value="Genomic_DNA"/>
</dbReference>
<keyword evidence="2" id="KW-1185">Reference proteome</keyword>
<protein>
    <submittedName>
        <fullName evidence="1">Uncharacterized protein</fullName>
    </submittedName>
</protein>
<name>A0A7J5YDW6_DISMA</name>
<reference evidence="1 2" key="1">
    <citation type="submission" date="2020-03" db="EMBL/GenBank/DDBJ databases">
        <title>Dissostichus mawsoni Genome sequencing and assembly.</title>
        <authorList>
            <person name="Park H."/>
        </authorList>
    </citation>
    <scope>NUCLEOTIDE SEQUENCE [LARGE SCALE GENOMIC DNA]</scope>
    <source>
        <strain evidence="1">DM0001</strain>
        <tissue evidence="1">Muscle</tissue>
    </source>
</reference>
<sequence>MRGRRVNLKRSLQCDLNQRPAGVSVSVPPVGIRSTYRSRRIFALEGLWFGKVPNAKRDVQAQTWEQTAAPDCNPRCH</sequence>
<evidence type="ECO:0000313" key="2">
    <source>
        <dbReference type="Proteomes" id="UP000518266"/>
    </source>
</evidence>